<organism evidence="1 2">
    <name type="scientific">Austropuccinia psidii MF-1</name>
    <dbReference type="NCBI Taxonomy" id="1389203"/>
    <lineage>
        <taxon>Eukaryota</taxon>
        <taxon>Fungi</taxon>
        <taxon>Dikarya</taxon>
        <taxon>Basidiomycota</taxon>
        <taxon>Pucciniomycotina</taxon>
        <taxon>Pucciniomycetes</taxon>
        <taxon>Pucciniales</taxon>
        <taxon>Sphaerophragmiaceae</taxon>
        <taxon>Austropuccinia</taxon>
    </lineage>
</organism>
<proteinExistence type="predicted"/>
<name>A0A9Q3GKI1_9BASI</name>
<dbReference type="EMBL" id="AVOT02002580">
    <property type="protein sequence ID" value="MBW0470873.1"/>
    <property type="molecule type" value="Genomic_DNA"/>
</dbReference>
<keyword evidence="2" id="KW-1185">Reference proteome</keyword>
<protein>
    <submittedName>
        <fullName evidence="1">Uncharacterized protein</fullName>
    </submittedName>
</protein>
<evidence type="ECO:0000313" key="1">
    <source>
        <dbReference type="EMBL" id="MBW0470873.1"/>
    </source>
</evidence>
<sequence>MLRCQIEIQVHKGNITIIYKEGKSHTNLDGLSRWPMDNVKRNKAYDPEVATKIPIHFIEIDRKRNFKFSEWKTEIGILDNDNNGPEERETPIIGIIFSELHTEFLD</sequence>
<dbReference type="Proteomes" id="UP000765509">
    <property type="component" value="Unassembled WGS sequence"/>
</dbReference>
<dbReference type="AlphaFoldDB" id="A0A9Q3GKI1"/>
<accession>A0A9Q3GKI1</accession>
<evidence type="ECO:0000313" key="2">
    <source>
        <dbReference type="Proteomes" id="UP000765509"/>
    </source>
</evidence>
<gene>
    <name evidence="1" type="ORF">O181_010588</name>
</gene>
<comment type="caution">
    <text evidence="1">The sequence shown here is derived from an EMBL/GenBank/DDBJ whole genome shotgun (WGS) entry which is preliminary data.</text>
</comment>
<reference evidence="1" key="1">
    <citation type="submission" date="2021-03" db="EMBL/GenBank/DDBJ databases">
        <title>Draft genome sequence of rust myrtle Austropuccinia psidii MF-1, a brazilian biotype.</title>
        <authorList>
            <person name="Quecine M.C."/>
            <person name="Pachon D.M.R."/>
            <person name="Bonatelli M.L."/>
            <person name="Correr F.H."/>
            <person name="Franceschini L.M."/>
            <person name="Leite T.F."/>
            <person name="Margarido G.R.A."/>
            <person name="Almeida C.A."/>
            <person name="Ferrarezi J.A."/>
            <person name="Labate C.A."/>
        </authorList>
    </citation>
    <scope>NUCLEOTIDE SEQUENCE</scope>
    <source>
        <strain evidence="1">MF-1</strain>
    </source>
</reference>